<feature type="non-terminal residue" evidence="1">
    <location>
        <position position="1"/>
    </location>
</feature>
<sequence length="213" mass="22545">VATTQIADAKQKMSAIRSSLAREVDAIRSSPNYTDAGRRQELAKTLIAHRKQAAELRDSTTVDNDSTRAALMKKLFGIPADADAGSTLAYRDAVDRAAQLRGPEKLEGALKRATAMGDTLLARAVAARAHELGIREVAEEYAETTGLSDDYDDLNAVPSSRLASIALFGLPAPQEVCGFLGGVSDSSLQRIADGEDGGANQSSDAAMQMLRPL</sequence>
<organism evidence="1 2">
    <name type="scientific">Mycobacterium terramassiliense</name>
    <dbReference type="NCBI Taxonomy" id="1841859"/>
    <lineage>
        <taxon>Bacteria</taxon>
        <taxon>Bacillati</taxon>
        <taxon>Actinomycetota</taxon>
        <taxon>Actinomycetes</taxon>
        <taxon>Mycobacteriales</taxon>
        <taxon>Mycobacteriaceae</taxon>
        <taxon>Mycobacterium</taxon>
    </lineage>
</organism>
<evidence type="ECO:0000313" key="1">
    <source>
        <dbReference type="EMBL" id="SPM27183.1"/>
    </source>
</evidence>
<gene>
    <name evidence="1" type="ORF">MTAB308_658</name>
</gene>
<reference evidence="1 2" key="1">
    <citation type="submission" date="2017-01" db="EMBL/GenBank/DDBJ databases">
        <authorList>
            <consortium name="Urmite Genomes"/>
        </authorList>
    </citation>
    <scope>NUCLEOTIDE SEQUENCE [LARGE SCALE GENOMIC DNA]</scope>
    <source>
        <strain evidence="1 2">AB308</strain>
    </source>
</reference>
<accession>A0A2U3N6N4</accession>
<evidence type="ECO:0000313" key="2">
    <source>
        <dbReference type="Proteomes" id="UP000241595"/>
    </source>
</evidence>
<dbReference type="STRING" id="1841859.GCA_900157385_00654"/>
<protein>
    <submittedName>
        <fullName evidence="1">Uncharacterized protein</fullName>
    </submittedName>
</protein>
<dbReference type="EMBL" id="FTRV01000009">
    <property type="protein sequence ID" value="SPM27183.1"/>
    <property type="molecule type" value="Genomic_DNA"/>
</dbReference>
<dbReference type="Proteomes" id="UP000241595">
    <property type="component" value="Unassembled WGS sequence"/>
</dbReference>
<dbReference type="AlphaFoldDB" id="A0A2U3N6N4"/>
<keyword evidence="2" id="KW-1185">Reference proteome</keyword>
<name>A0A2U3N6N4_9MYCO</name>
<proteinExistence type="predicted"/>